<evidence type="ECO:0000256" key="2">
    <source>
        <dbReference type="SAM" id="SignalP"/>
    </source>
</evidence>
<evidence type="ECO:0000313" key="5">
    <source>
        <dbReference type="Proteomes" id="UP000886886"/>
    </source>
</evidence>
<dbReference type="Gene3D" id="2.60.40.1080">
    <property type="match status" value="1"/>
</dbReference>
<dbReference type="EMBL" id="DVFT01000092">
    <property type="protein sequence ID" value="HIQ96130.1"/>
    <property type="molecule type" value="Genomic_DNA"/>
</dbReference>
<accession>A0A9D0ZVE9</accession>
<reference evidence="4" key="1">
    <citation type="submission" date="2020-10" db="EMBL/GenBank/DDBJ databases">
        <authorList>
            <person name="Gilroy R."/>
        </authorList>
    </citation>
    <scope>NUCLEOTIDE SEQUENCE</scope>
    <source>
        <strain evidence="4">ChiSjej3B21-11622</strain>
    </source>
</reference>
<evidence type="ECO:0000256" key="1">
    <source>
        <dbReference type="SAM" id="MobiDB-lite"/>
    </source>
</evidence>
<gene>
    <name evidence="4" type="ORF">IAB26_06180</name>
</gene>
<dbReference type="CDD" id="cd00063">
    <property type="entry name" value="FN3"/>
    <property type="match status" value="1"/>
</dbReference>
<dbReference type="InterPro" id="IPR013783">
    <property type="entry name" value="Ig-like_fold"/>
</dbReference>
<sequence length="481" mass="52764">MNTKKGIFICMFMFLCLNFALIAQAESEPNNNFADANHVPASGTFTGTMSNNHDYYVFDLDMAGALSLKVTRTAADPSLPVTLYNSDQKTLLKINIGINTTEKSCTLYLPKGTYYLLFGYSSSAQGSWDYTVQTQFTPKLVTRPEPKYDWTKAPQIVFGTAYSAVSSLSPASSSNYGMDDYYKLVVPSDGTVTVEASSYADNGSSQIILAKESDPTNPYFWFTNHDDWSESGDGTKQGTFRIPLEKGVYYLRFKNTVFRSTQGITTVGGVYSFTAAYSSGDDGSGSASKEDPSPQTPSGSQSIQTTRVKLNVSKKTLDLGKSCTLKASLTPSNADNKKVTWISSNKKVATVSARGVVKAKGIGQATITVKTKDTGKRATCKITVRPSAPKITVKQTGSKIRVSWKKVKGASGYKIYRSVKKNSGYRLVRTLNRASARFFTDRVSGLKNKKRYYYKVVAYKTVKKSKINSSYSKPASIRVKK</sequence>
<dbReference type="SMART" id="SM00635">
    <property type="entry name" value="BID_2"/>
    <property type="match status" value="1"/>
</dbReference>
<feature type="domain" description="Fibronectin type-III" evidence="3">
    <location>
        <begin position="385"/>
        <end position="481"/>
    </location>
</feature>
<dbReference type="PROSITE" id="PS50853">
    <property type="entry name" value="FN3"/>
    <property type="match status" value="1"/>
</dbReference>
<dbReference type="Gene3D" id="2.60.120.380">
    <property type="match status" value="2"/>
</dbReference>
<dbReference type="Gene3D" id="2.60.40.10">
    <property type="entry name" value="Immunoglobulins"/>
    <property type="match status" value="1"/>
</dbReference>
<dbReference type="SUPFAM" id="SSF49373">
    <property type="entry name" value="Invasin/intimin cell-adhesion fragments"/>
    <property type="match status" value="1"/>
</dbReference>
<dbReference type="InterPro" id="IPR003343">
    <property type="entry name" value="Big_2"/>
</dbReference>
<proteinExistence type="predicted"/>
<comment type="caution">
    <text evidence="4">The sequence shown here is derived from an EMBL/GenBank/DDBJ whole genome shotgun (WGS) entry which is preliminary data.</text>
</comment>
<dbReference type="AlphaFoldDB" id="A0A9D0ZVE9"/>
<reference evidence="4" key="2">
    <citation type="journal article" date="2021" name="PeerJ">
        <title>Extensive microbial diversity within the chicken gut microbiome revealed by metagenomics and culture.</title>
        <authorList>
            <person name="Gilroy R."/>
            <person name="Ravi A."/>
            <person name="Getino M."/>
            <person name="Pursley I."/>
            <person name="Horton D.L."/>
            <person name="Alikhan N.F."/>
            <person name="Baker D."/>
            <person name="Gharbi K."/>
            <person name="Hall N."/>
            <person name="Watson M."/>
            <person name="Adriaenssens E.M."/>
            <person name="Foster-Nyarko E."/>
            <person name="Jarju S."/>
            <person name="Secka A."/>
            <person name="Antonio M."/>
            <person name="Oren A."/>
            <person name="Chaudhuri R.R."/>
            <person name="La Ragione R."/>
            <person name="Hildebrand F."/>
            <person name="Pallen M.J."/>
        </authorList>
    </citation>
    <scope>NUCLEOTIDE SEQUENCE</scope>
    <source>
        <strain evidence="4">ChiSjej3B21-11622</strain>
    </source>
</reference>
<evidence type="ECO:0000259" key="3">
    <source>
        <dbReference type="PROSITE" id="PS50853"/>
    </source>
</evidence>
<feature type="chain" id="PRO_5039437555" evidence="2">
    <location>
        <begin position="26"/>
        <end position="481"/>
    </location>
</feature>
<keyword evidence="2" id="KW-0732">Signal</keyword>
<feature type="region of interest" description="Disordered" evidence="1">
    <location>
        <begin position="282"/>
        <end position="304"/>
    </location>
</feature>
<organism evidence="4 5">
    <name type="scientific">Candidatus Limivivens merdigallinarum</name>
    <dbReference type="NCBI Taxonomy" id="2840859"/>
    <lineage>
        <taxon>Bacteria</taxon>
        <taxon>Bacillati</taxon>
        <taxon>Bacillota</taxon>
        <taxon>Clostridia</taxon>
        <taxon>Lachnospirales</taxon>
        <taxon>Lachnospiraceae</taxon>
        <taxon>Lachnospiraceae incertae sedis</taxon>
        <taxon>Candidatus Limivivens</taxon>
    </lineage>
</organism>
<protein>
    <submittedName>
        <fullName evidence="4">Ig-like domain-containing protein</fullName>
    </submittedName>
</protein>
<evidence type="ECO:0000313" key="4">
    <source>
        <dbReference type="EMBL" id="HIQ96130.1"/>
    </source>
</evidence>
<dbReference type="InterPro" id="IPR008964">
    <property type="entry name" value="Invasin/intimin_cell_adhesion"/>
</dbReference>
<dbReference type="Pfam" id="PF02368">
    <property type="entry name" value="Big_2"/>
    <property type="match status" value="1"/>
</dbReference>
<dbReference type="SUPFAM" id="SSF49265">
    <property type="entry name" value="Fibronectin type III"/>
    <property type="match status" value="1"/>
</dbReference>
<name>A0A9D0ZVE9_9FIRM</name>
<dbReference type="InterPro" id="IPR003961">
    <property type="entry name" value="FN3_dom"/>
</dbReference>
<dbReference type="InterPro" id="IPR036116">
    <property type="entry name" value="FN3_sf"/>
</dbReference>
<dbReference type="SUPFAM" id="SSF89260">
    <property type="entry name" value="Collagen-binding domain"/>
    <property type="match status" value="1"/>
</dbReference>
<feature type="signal peptide" evidence="2">
    <location>
        <begin position="1"/>
        <end position="25"/>
    </location>
</feature>
<dbReference type="Proteomes" id="UP000886886">
    <property type="component" value="Unassembled WGS sequence"/>
</dbReference>